<keyword evidence="5" id="KW-0699">rRNA-binding</keyword>
<dbReference type="NCBIfam" id="NF000955">
    <property type="entry name" value="PRK00099.1-1"/>
    <property type="match status" value="1"/>
</dbReference>
<evidence type="ECO:0000313" key="7">
    <source>
        <dbReference type="Proteomes" id="UP000176405"/>
    </source>
</evidence>
<comment type="function">
    <text evidence="5">Forms part of the ribosomal stalk, playing a central role in the interaction of the ribosome with GTP-bound translation factors.</text>
</comment>
<dbReference type="Pfam" id="PF00466">
    <property type="entry name" value="Ribosomal_L10"/>
    <property type="match status" value="1"/>
</dbReference>
<dbReference type="InterPro" id="IPR022973">
    <property type="entry name" value="Ribosomal_uL10_bac"/>
</dbReference>
<accession>A0A1F5K1X1</accession>
<keyword evidence="2 5" id="KW-0689">Ribosomal protein</keyword>
<dbReference type="STRING" id="1797780.A3E45_04345"/>
<dbReference type="GO" id="GO:1990904">
    <property type="term" value="C:ribonucleoprotein complex"/>
    <property type="evidence" value="ECO:0007669"/>
    <property type="project" value="UniProtKB-KW"/>
</dbReference>
<dbReference type="GO" id="GO:0070180">
    <property type="term" value="F:large ribosomal subunit rRNA binding"/>
    <property type="evidence" value="ECO:0007669"/>
    <property type="project" value="UniProtKB-UniRule"/>
</dbReference>
<comment type="subunit">
    <text evidence="5">Part of the ribosomal stalk of the 50S ribosomal subunit. The N-terminus interacts with L11 and the large rRNA to form the base of the stalk. The C-terminus forms an elongated spine to which L12 dimers bind in a sequential fashion forming a multimeric L10(L12)X complex.</text>
</comment>
<dbReference type="InterPro" id="IPR001790">
    <property type="entry name" value="Ribosomal_uL10"/>
</dbReference>
<dbReference type="InterPro" id="IPR043141">
    <property type="entry name" value="Ribosomal_uL10-like_sf"/>
</dbReference>
<dbReference type="Gene3D" id="6.10.250.290">
    <property type="match status" value="1"/>
</dbReference>
<reference evidence="6 7" key="1">
    <citation type="journal article" date="2016" name="Nat. Commun.">
        <title>Thousands of microbial genomes shed light on interconnected biogeochemical processes in an aquifer system.</title>
        <authorList>
            <person name="Anantharaman K."/>
            <person name="Brown C.T."/>
            <person name="Hug L.A."/>
            <person name="Sharon I."/>
            <person name="Castelle C.J."/>
            <person name="Probst A.J."/>
            <person name="Thomas B.C."/>
            <person name="Singh A."/>
            <person name="Wilkins M.J."/>
            <person name="Karaoz U."/>
            <person name="Brodie E.L."/>
            <person name="Williams K.H."/>
            <person name="Hubbard S.S."/>
            <person name="Banfield J.F."/>
        </authorList>
    </citation>
    <scope>NUCLEOTIDE SEQUENCE [LARGE SCALE GENOMIC DNA]</scope>
</reference>
<dbReference type="EMBL" id="MFDH01000031">
    <property type="protein sequence ID" value="OGE34893.1"/>
    <property type="molecule type" value="Genomic_DNA"/>
</dbReference>
<organism evidence="6 7">
    <name type="scientific">Candidatus Daviesbacteria bacterium RIFCSPHIGHO2_12_FULL_43_11</name>
    <dbReference type="NCBI Taxonomy" id="1797780"/>
    <lineage>
        <taxon>Bacteria</taxon>
        <taxon>Candidatus Daviesiibacteriota</taxon>
    </lineage>
</organism>
<evidence type="ECO:0000256" key="1">
    <source>
        <dbReference type="ARBA" id="ARBA00008889"/>
    </source>
</evidence>
<proteinExistence type="inferred from homology"/>
<evidence type="ECO:0000256" key="5">
    <source>
        <dbReference type="HAMAP-Rule" id="MF_00362"/>
    </source>
</evidence>
<dbReference type="AlphaFoldDB" id="A0A1F5K1X1"/>
<evidence type="ECO:0000256" key="4">
    <source>
        <dbReference type="ARBA" id="ARBA00035202"/>
    </source>
</evidence>
<keyword evidence="3 5" id="KW-0687">Ribonucleoprotein</keyword>
<evidence type="ECO:0000256" key="3">
    <source>
        <dbReference type="ARBA" id="ARBA00023274"/>
    </source>
</evidence>
<dbReference type="HAMAP" id="MF_00362">
    <property type="entry name" value="Ribosomal_uL10"/>
    <property type="match status" value="1"/>
</dbReference>
<dbReference type="CDD" id="cd05797">
    <property type="entry name" value="Ribosomal_L10"/>
    <property type="match status" value="1"/>
</dbReference>
<protein>
    <recommendedName>
        <fullName evidence="4 5">Large ribosomal subunit protein uL10</fullName>
    </recommendedName>
</protein>
<dbReference type="Proteomes" id="UP000176405">
    <property type="component" value="Unassembled WGS sequence"/>
</dbReference>
<gene>
    <name evidence="5" type="primary">rplJ</name>
    <name evidence="6" type="ORF">A3E45_04345</name>
</gene>
<dbReference type="InterPro" id="IPR047865">
    <property type="entry name" value="Ribosomal_uL10_bac_type"/>
</dbReference>
<dbReference type="Gene3D" id="3.30.70.1730">
    <property type="match status" value="1"/>
</dbReference>
<dbReference type="PANTHER" id="PTHR11560">
    <property type="entry name" value="39S RIBOSOMAL PROTEIN L10, MITOCHONDRIAL"/>
    <property type="match status" value="1"/>
</dbReference>
<comment type="similarity">
    <text evidence="1 5">Belongs to the universal ribosomal protein uL10 family.</text>
</comment>
<name>A0A1F5K1X1_9BACT</name>
<comment type="caution">
    <text evidence="6">The sequence shown here is derived from an EMBL/GenBank/DDBJ whole genome shotgun (WGS) entry which is preliminary data.</text>
</comment>
<keyword evidence="5" id="KW-0694">RNA-binding</keyword>
<dbReference type="GO" id="GO:0005840">
    <property type="term" value="C:ribosome"/>
    <property type="evidence" value="ECO:0007669"/>
    <property type="project" value="UniProtKB-KW"/>
</dbReference>
<evidence type="ECO:0000256" key="2">
    <source>
        <dbReference type="ARBA" id="ARBA00022980"/>
    </source>
</evidence>
<evidence type="ECO:0000313" key="6">
    <source>
        <dbReference type="EMBL" id="OGE34893.1"/>
    </source>
</evidence>
<dbReference type="SUPFAM" id="SSF160369">
    <property type="entry name" value="Ribosomal protein L10-like"/>
    <property type="match status" value="1"/>
</dbReference>
<sequence>MPKTRIQKEESVKIYTEKLQKARSVVFADYKGLNMSQMSALRNQLRDQGAEFTVTKNNLLKIALKNSMSYELPTMNLFQGPVATLFSFEDEVSPIKALVKTLKDAQVGKIKGGILDAIFMDEFSIVRLANLPSKLELRAKVVGTLAAPLSGIVGVLSANIRNLVYAVDQIRISKGGESN</sequence>
<dbReference type="GO" id="GO:0006412">
    <property type="term" value="P:translation"/>
    <property type="evidence" value="ECO:0007669"/>
    <property type="project" value="UniProtKB-UniRule"/>
</dbReference>